<evidence type="ECO:0000256" key="4">
    <source>
        <dbReference type="ARBA" id="ARBA00023136"/>
    </source>
</evidence>
<organism evidence="8 9">
    <name type="scientific">Artemia franciscana</name>
    <name type="common">Brine shrimp</name>
    <name type="synonym">Artemia sanfranciscana</name>
    <dbReference type="NCBI Taxonomy" id="6661"/>
    <lineage>
        <taxon>Eukaryota</taxon>
        <taxon>Metazoa</taxon>
        <taxon>Ecdysozoa</taxon>
        <taxon>Arthropoda</taxon>
        <taxon>Crustacea</taxon>
        <taxon>Branchiopoda</taxon>
        <taxon>Anostraca</taxon>
        <taxon>Artemiidae</taxon>
        <taxon>Artemia</taxon>
    </lineage>
</organism>
<feature type="transmembrane region" description="Helical" evidence="6">
    <location>
        <begin position="95"/>
        <end position="114"/>
    </location>
</feature>
<evidence type="ECO:0000313" key="8">
    <source>
        <dbReference type="EMBL" id="KAK2708654.1"/>
    </source>
</evidence>
<dbReference type="PROSITE" id="PS50262">
    <property type="entry name" value="G_PROTEIN_RECEP_F1_2"/>
    <property type="match status" value="1"/>
</dbReference>
<dbReference type="InterPro" id="IPR019427">
    <property type="entry name" value="7TM_GPCR_serpentine_rcpt_Srw"/>
</dbReference>
<feature type="region of interest" description="Disordered" evidence="5">
    <location>
        <begin position="220"/>
        <end position="252"/>
    </location>
</feature>
<evidence type="ECO:0000256" key="2">
    <source>
        <dbReference type="ARBA" id="ARBA00022692"/>
    </source>
</evidence>
<evidence type="ECO:0000259" key="7">
    <source>
        <dbReference type="PROSITE" id="PS50262"/>
    </source>
</evidence>
<reference evidence="8" key="1">
    <citation type="submission" date="2023-07" db="EMBL/GenBank/DDBJ databases">
        <title>Chromosome-level genome assembly of Artemia franciscana.</title>
        <authorList>
            <person name="Jo E."/>
        </authorList>
    </citation>
    <scope>NUCLEOTIDE SEQUENCE</scope>
    <source>
        <tissue evidence="8">Whole body</tissue>
    </source>
</reference>
<accession>A0AA88HKD2</accession>
<dbReference type="Proteomes" id="UP001187531">
    <property type="component" value="Unassembled WGS sequence"/>
</dbReference>
<sequence length="268" mass="29987">MKQLSFWTFAVGIKIIPCIALTFLSCYLIKAILSAQKRRKQLKANGNQNDRTTGMLVSVVILFIITELPQGILALLGAILDESFLKNCYGKLGDLMDIVALVNSAVNFVLYCCMTASKFRVIYSALTLPTPQPQLINHQVIHTLKVAQSKAIPTRRAKIGTEIPMCSESTELQSAKRHAKLWLKIWITCGRPQRRTVFELKRSTKHKHKTEMKSIVNSDKMDTISGTPNKATRNDGSLLDNSAKEIGDNTFSQPEEAKKLKIEVLKDL</sequence>
<dbReference type="Pfam" id="PF10324">
    <property type="entry name" value="7TM_GPCR_Srw"/>
    <property type="match status" value="1"/>
</dbReference>
<evidence type="ECO:0000256" key="6">
    <source>
        <dbReference type="SAM" id="Phobius"/>
    </source>
</evidence>
<feature type="domain" description="G-protein coupled receptors family 1 profile" evidence="7">
    <location>
        <begin position="1"/>
        <end position="111"/>
    </location>
</feature>
<name>A0AA88HKD2_ARTSF</name>
<keyword evidence="3 6" id="KW-1133">Transmembrane helix</keyword>
<dbReference type="PANTHER" id="PTHR46273">
    <property type="entry name" value="MYOSUPPRESSIN RECEPTOR 1, ISOFORM B-RELATED"/>
    <property type="match status" value="1"/>
</dbReference>
<keyword evidence="2 6" id="KW-0812">Transmembrane</keyword>
<comment type="caution">
    <text evidence="8">The sequence shown here is derived from an EMBL/GenBank/DDBJ whole genome shotgun (WGS) entry which is preliminary data.</text>
</comment>
<dbReference type="InterPro" id="IPR017452">
    <property type="entry name" value="GPCR_Rhodpsn_7TM"/>
</dbReference>
<comment type="subcellular location">
    <subcellularLocation>
        <location evidence="1">Membrane</location>
    </subcellularLocation>
</comment>
<evidence type="ECO:0000256" key="1">
    <source>
        <dbReference type="ARBA" id="ARBA00004370"/>
    </source>
</evidence>
<evidence type="ECO:0000256" key="3">
    <source>
        <dbReference type="ARBA" id="ARBA00022989"/>
    </source>
</evidence>
<feature type="transmembrane region" description="Helical" evidence="6">
    <location>
        <begin position="54"/>
        <end position="80"/>
    </location>
</feature>
<protein>
    <recommendedName>
        <fullName evidence="7">G-protein coupled receptors family 1 profile domain-containing protein</fullName>
    </recommendedName>
</protein>
<dbReference type="PANTHER" id="PTHR46273:SF4">
    <property type="entry name" value="AT19640P"/>
    <property type="match status" value="1"/>
</dbReference>
<dbReference type="GO" id="GO:0008528">
    <property type="term" value="F:G protein-coupled peptide receptor activity"/>
    <property type="evidence" value="ECO:0007669"/>
    <property type="project" value="InterPro"/>
</dbReference>
<feature type="transmembrane region" description="Helical" evidence="6">
    <location>
        <begin position="6"/>
        <end position="33"/>
    </location>
</feature>
<dbReference type="GO" id="GO:0005886">
    <property type="term" value="C:plasma membrane"/>
    <property type="evidence" value="ECO:0007669"/>
    <property type="project" value="TreeGrafter"/>
</dbReference>
<dbReference type="PROSITE" id="PS51257">
    <property type="entry name" value="PROKAR_LIPOPROTEIN"/>
    <property type="match status" value="1"/>
</dbReference>
<dbReference type="SUPFAM" id="SSF81321">
    <property type="entry name" value="Family A G protein-coupled receptor-like"/>
    <property type="match status" value="1"/>
</dbReference>
<keyword evidence="4 6" id="KW-0472">Membrane</keyword>
<dbReference type="AlphaFoldDB" id="A0AA88HKD2"/>
<feature type="compositionally biased region" description="Polar residues" evidence="5">
    <location>
        <begin position="224"/>
        <end position="235"/>
    </location>
</feature>
<evidence type="ECO:0000256" key="5">
    <source>
        <dbReference type="SAM" id="MobiDB-lite"/>
    </source>
</evidence>
<proteinExistence type="predicted"/>
<dbReference type="Gene3D" id="1.20.1070.10">
    <property type="entry name" value="Rhodopsin 7-helix transmembrane proteins"/>
    <property type="match status" value="1"/>
</dbReference>
<gene>
    <name evidence="8" type="ORF">QYM36_014304</name>
</gene>
<evidence type="ECO:0000313" key="9">
    <source>
        <dbReference type="Proteomes" id="UP001187531"/>
    </source>
</evidence>
<keyword evidence="9" id="KW-1185">Reference proteome</keyword>
<dbReference type="EMBL" id="JAVRJZ010000018">
    <property type="protein sequence ID" value="KAK2708654.1"/>
    <property type="molecule type" value="Genomic_DNA"/>
</dbReference>
<dbReference type="InterPro" id="IPR053219">
    <property type="entry name" value="GPCR_Dmsr-1"/>
</dbReference>